<gene>
    <name evidence="1" type="ORF">S12H4_51557</name>
</gene>
<name>X1UAX2_9ZZZZ</name>
<feature type="non-terminal residue" evidence="1">
    <location>
        <position position="240"/>
    </location>
</feature>
<organism evidence="1">
    <name type="scientific">marine sediment metagenome</name>
    <dbReference type="NCBI Taxonomy" id="412755"/>
    <lineage>
        <taxon>unclassified sequences</taxon>
        <taxon>metagenomes</taxon>
        <taxon>ecological metagenomes</taxon>
    </lineage>
</organism>
<dbReference type="AlphaFoldDB" id="X1UAX2"/>
<sequence length="240" mass="26945">PMVKPDGTMIDVGWLYTDGKYQSKANLFSAVVEGKQVKLICLSDQPTGVKKDEQVTWRPQLFLDGSEIVNGEQPTLLPTDPINENYKENTLEWAYGSVCKRRIRIIEGRFRERWIFESNPHSSVRIKHNFIGSLKLRLGRAIDAEGNSLQVSVIGDEEIVEASEFDEAIYPVEIGASATFYPDAQSVDGQVGGNATGQSWASLLTSPADQLSDDEAFFNVVFYRCRPDEDTFRLLYRGII</sequence>
<comment type="caution">
    <text evidence="1">The sequence shown here is derived from an EMBL/GenBank/DDBJ whole genome shotgun (WGS) entry which is preliminary data.</text>
</comment>
<dbReference type="EMBL" id="BARW01032594">
    <property type="protein sequence ID" value="GAJ14683.1"/>
    <property type="molecule type" value="Genomic_DNA"/>
</dbReference>
<evidence type="ECO:0000313" key="1">
    <source>
        <dbReference type="EMBL" id="GAJ14683.1"/>
    </source>
</evidence>
<feature type="non-terminal residue" evidence="1">
    <location>
        <position position="1"/>
    </location>
</feature>
<proteinExistence type="predicted"/>
<accession>X1UAX2</accession>
<protein>
    <submittedName>
        <fullName evidence="1">Uncharacterized protein</fullName>
    </submittedName>
</protein>
<reference evidence="1" key="1">
    <citation type="journal article" date="2014" name="Front. Microbiol.">
        <title>High frequency of phylogenetically diverse reductive dehalogenase-homologous genes in deep subseafloor sedimentary metagenomes.</title>
        <authorList>
            <person name="Kawai M."/>
            <person name="Futagami T."/>
            <person name="Toyoda A."/>
            <person name="Takaki Y."/>
            <person name="Nishi S."/>
            <person name="Hori S."/>
            <person name="Arai W."/>
            <person name="Tsubouchi T."/>
            <person name="Morono Y."/>
            <person name="Uchiyama I."/>
            <person name="Ito T."/>
            <person name="Fujiyama A."/>
            <person name="Inagaki F."/>
            <person name="Takami H."/>
        </authorList>
    </citation>
    <scope>NUCLEOTIDE SEQUENCE</scope>
    <source>
        <strain evidence="1">Expedition CK06-06</strain>
    </source>
</reference>